<accession>A0ACC0X8T8</accession>
<gene>
    <name evidence="1" type="ORF">Pint_21805</name>
</gene>
<dbReference type="Proteomes" id="UP001163603">
    <property type="component" value="Chromosome 13"/>
</dbReference>
<comment type="caution">
    <text evidence="1">The sequence shown here is derived from an EMBL/GenBank/DDBJ whole genome shotgun (WGS) entry which is preliminary data.</text>
</comment>
<name>A0ACC0X8T8_9ROSI</name>
<evidence type="ECO:0000313" key="1">
    <source>
        <dbReference type="EMBL" id="KAJ0013440.1"/>
    </source>
</evidence>
<protein>
    <submittedName>
        <fullName evidence="1">Uncharacterized protein</fullName>
    </submittedName>
</protein>
<evidence type="ECO:0000313" key="2">
    <source>
        <dbReference type="Proteomes" id="UP001163603"/>
    </source>
</evidence>
<organism evidence="1 2">
    <name type="scientific">Pistacia integerrima</name>
    <dbReference type="NCBI Taxonomy" id="434235"/>
    <lineage>
        <taxon>Eukaryota</taxon>
        <taxon>Viridiplantae</taxon>
        <taxon>Streptophyta</taxon>
        <taxon>Embryophyta</taxon>
        <taxon>Tracheophyta</taxon>
        <taxon>Spermatophyta</taxon>
        <taxon>Magnoliopsida</taxon>
        <taxon>eudicotyledons</taxon>
        <taxon>Gunneridae</taxon>
        <taxon>Pentapetalae</taxon>
        <taxon>rosids</taxon>
        <taxon>malvids</taxon>
        <taxon>Sapindales</taxon>
        <taxon>Anacardiaceae</taxon>
        <taxon>Pistacia</taxon>
    </lineage>
</organism>
<sequence length="237" mass="26638">MTPVKSVRYPVGWLHFTVNFKLALSTTPVLSLPFSVILSKSSRVTPVHPSEIEDDSSAWPPGCGKATVLKALSGNLDKSLKVDVLMYSVLLLFFSKDDRKFPTMVTGWMSLFPRKHLMMMVSKRVEVGIVLDPDVDTYTKVIGLDICAVTMKGSLCINDHAICCRIFSQLWIQVSSKKSFCLNSFFLADFAQIYTASALYEHMKALVRELSTPTSWFKSFAFSNLLRTKRLDAIHIL</sequence>
<reference evidence="2" key="1">
    <citation type="journal article" date="2023" name="G3 (Bethesda)">
        <title>Genome assembly and association tests identify interacting loci associated with vigor, precocity, and sex in interspecific pistachio rootstocks.</title>
        <authorList>
            <person name="Palmer W."/>
            <person name="Jacygrad E."/>
            <person name="Sagayaradj S."/>
            <person name="Cavanaugh K."/>
            <person name="Han R."/>
            <person name="Bertier L."/>
            <person name="Beede B."/>
            <person name="Kafkas S."/>
            <person name="Golino D."/>
            <person name="Preece J."/>
            <person name="Michelmore R."/>
        </authorList>
    </citation>
    <scope>NUCLEOTIDE SEQUENCE [LARGE SCALE GENOMIC DNA]</scope>
</reference>
<keyword evidence="2" id="KW-1185">Reference proteome</keyword>
<proteinExistence type="predicted"/>
<dbReference type="EMBL" id="CM047748">
    <property type="protein sequence ID" value="KAJ0013440.1"/>
    <property type="molecule type" value="Genomic_DNA"/>
</dbReference>